<dbReference type="PRINTS" id="PR00420">
    <property type="entry name" value="RNGMNOXGNASE"/>
</dbReference>
<accession>A0A542DX45</accession>
<dbReference type="Proteomes" id="UP000317893">
    <property type="component" value="Unassembled WGS sequence"/>
</dbReference>
<dbReference type="AlphaFoldDB" id="A0A542DX45"/>
<gene>
    <name evidence="2" type="ORF">FB458_0713</name>
</gene>
<evidence type="ECO:0000313" key="2">
    <source>
        <dbReference type="EMBL" id="TQJ07645.1"/>
    </source>
</evidence>
<dbReference type="InterPro" id="IPR036188">
    <property type="entry name" value="FAD/NAD-bd_sf"/>
</dbReference>
<keyword evidence="3" id="KW-1185">Reference proteome</keyword>
<dbReference type="OrthoDB" id="9795712at2"/>
<dbReference type="SUPFAM" id="SSF51905">
    <property type="entry name" value="FAD/NAD(P)-binding domain"/>
    <property type="match status" value="1"/>
</dbReference>
<dbReference type="GO" id="GO:0016628">
    <property type="term" value="F:oxidoreductase activity, acting on the CH-CH group of donors, NAD or NADP as acceptor"/>
    <property type="evidence" value="ECO:0007669"/>
    <property type="project" value="InterPro"/>
</dbReference>
<dbReference type="PANTHER" id="PTHR42685">
    <property type="entry name" value="GERANYLGERANYL DIPHOSPHATE REDUCTASE"/>
    <property type="match status" value="1"/>
</dbReference>
<evidence type="ECO:0000313" key="3">
    <source>
        <dbReference type="Proteomes" id="UP000317893"/>
    </source>
</evidence>
<protein>
    <submittedName>
        <fullName evidence="2">Geranylgeranyl reductase family protein</fullName>
    </submittedName>
</protein>
<dbReference type="EMBL" id="VFMN01000001">
    <property type="protein sequence ID" value="TQJ07645.1"/>
    <property type="molecule type" value="Genomic_DNA"/>
</dbReference>
<dbReference type="InterPro" id="IPR050407">
    <property type="entry name" value="Geranylgeranyl_reductase"/>
</dbReference>
<reference evidence="2 3" key="1">
    <citation type="submission" date="2019-06" db="EMBL/GenBank/DDBJ databases">
        <title>Sequencing the genomes of 1000 actinobacteria strains.</title>
        <authorList>
            <person name="Klenk H.-P."/>
        </authorList>
    </citation>
    <scope>NUCLEOTIDE SEQUENCE [LARGE SCALE GENOMIC DNA]</scope>
    <source>
        <strain evidence="2 3">DSM 18607</strain>
    </source>
</reference>
<organism evidence="2 3">
    <name type="scientific">Lapillicoccus jejuensis</name>
    <dbReference type="NCBI Taxonomy" id="402171"/>
    <lineage>
        <taxon>Bacteria</taxon>
        <taxon>Bacillati</taxon>
        <taxon>Actinomycetota</taxon>
        <taxon>Actinomycetes</taxon>
        <taxon>Micrococcales</taxon>
        <taxon>Intrasporangiaceae</taxon>
        <taxon>Lapillicoccus</taxon>
    </lineage>
</organism>
<name>A0A542DX45_9MICO</name>
<proteinExistence type="predicted"/>
<evidence type="ECO:0000259" key="1">
    <source>
        <dbReference type="Pfam" id="PF01494"/>
    </source>
</evidence>
<feature type="domain" description="FAD-binding" evidence="1">
    <location>
        <begin position="22"/>
        <end position="340"/>
    </location>
</feature>
<dbReference type="PANTHER" id="PTHR42685:SF22">
    <property type="entry name" value="CONDITIONED MEDIUM FACTOR RECEPTOR 1"/>
    <property type="match status" value="1"/>
</dbReference>
<dbReference type="InterPro" id="IPR011777">
    <property type="entry name" value="Geranylgeranyl_Rdtase_fam"/>
</dbReference>
<dbReference type="Pfam" id="PF01494">
    <property type="entry name" value="FAD_binding_3"/>
    <property type="match status" value="1"/>
</dbReference>
<dbReference type="Gene3D" id="3.50.50.60">
    <property type="entry name" value="FAD/NAD(P)-binding domain"/>
    <property type="match status" value="1"/>
</dbReference>
<dbReference type="InterPro" id="IPR002938">
    <property type="entry name" value="FAD-bd"/>
</dbReference>
<dbReference type="GO" id="GO:0071949">
    <property type="term" value="F:FAD binding"/>
    <property type="evidence" value="ECO:0007669"/>
    <property type="project" value="InterPro"/>
</dbReference>
<dbReference type="RefSeq" id="WP_141846823.1">
    <property type="nucleotide sequence ID" value="NZ_BAAAPR010000008.1"/>
</dbReference>
<dbReference type="NCBIfam" id="TIGR02032">
    <property type="entry name" value="GG-red-SF"/>
    <property type="match status" value="1"/>
</dbReference>
<sequence>MSPSTTTGTRDARDTARETVHADVVVVGAGPGGSATAAYLADHGLDVVLLDKATFPRDKICGDGLTPRATKELISLGVDTTGWQRTKGLRIRGGGRTLQLDWPETDTFPGFGLVRTRGQLDEALARHAQARGAQLHERTAVTGPVHDAAGRVRGVTARRTPEGGGRPVEVTYRAPVVIASDGVSSRLATAAGRPKRTDRVMGVAVRAYYSTPRRDDYLESHLELWTRGDDGRRILMPGYGWIFPLEDGRANVGLGTLDTTPAFRNTDYKDVMRKWVEDIEPDWHLTHDESSGPIRGAALPMGFNRAPLYADGLLLVGDAGGMVNPFNGEGIDYALQAARVSAEVVAQAHARRTDAGRERVLARYPRVMKDELGGYFTLGRWFAHAIGHPEVMRLATRYGLPVTPLMRVLLKVMANLPQQRGGGVDDAFVRTISRLAPDA</sequence>
<comment type="caution">
    <text evidence="2">The sequence shown here is derived from an EMBL/GenBank/DDBJ whole genome shotgun (WGS) entry which is preliminary data.</text>
</comment>